<evidence type="ECO:0000313" key="2">
    <source>
        <dbReference type="Proteomes" id="UP000828390"/>
    </source>
</evidence>
<accession>A0A9D4IEB2</accession>
<dbReference type="Proteomes" id="UP000828390">
    <property type="component" value="Unassembled WGS sequence"/>
</dbReference>
<proteinExistence type="predicted"/>
<gene>
    <name evidence="1" type="ORF">DPMN_173559</name>
</gene>
<sequence length="62" mass="6905">MSVCVLSKRSFRYSTLFSASGYNVRPETPAPDFLSSPLNVTFRRGELAVLRCSVYKLGTKTV</sequence>
<dbReference type="EMBL" id="JAIWYP010000009">
    <property type="protein sequence ID" value="KAH3772221.1"/>
    <property type="molecule type" value="Genomic_DNA"/>
</dbReference>
<protein>
    <submittedName>
        <fullName evidence="1">Uncharacterized protein</fullName>
    </submittedName>
</protein>
<evidence type="ECO:0000313" key="1">
    <source>
        <dbReference type="EMBL" id="KAH3772221.1"/>
    </source>
</evidence>
<reference evidence="1" key="1">
    <citation type="journal article" date="2019" name="bioRxiv">
        <title>The Genome of the Zebra Mussel, Dreissena polymorpha: A Resource for Invasive Species Research.</title>
        <authorList>
            <person name="McCartney M.A."/>
            <person name="Auch B."/>
            <person name="Kono T."/>
            <person name="Mallez S."/>
            <person name="Zhang Y."/>
            <person name="Obille A."/>
            <person name="Becker A."/>
            <person name="Abrahante J.E."/>
            <person name="Garbe J."/>
            <person name="Badalamenti J.P."/>
            <person name="Herman A."/>
            <person name="Mangelson H."/>
            <person name="Liachko I."/>
            <person name="Sullivan S."/>
            <person name="Sone E.D."/>
            <person name="Koren S."/>
            <person name="Silverstein K.A.T."/>
            <person name="Beckman K.B."/>
            <person name="Gohl D.M."/>
        </authorList>
    </citation>
    <scope>NUCLEOTIDE SEQUENCE</scope>
    <source>
        <strain evidence="1">Duluth1</strain>
        <tissue evidence="1">Whole animal</tissue>
    </source>
</reference>
<reference evidence="1" key="2">
    <citation type="submission" date="2020-11" db="EMBL/GenBank/DDBJ databases">
        <authorList>
            <person name="McCartney M.A."/>
            <person name="Auch B."/>
            <person name="Kono T."/>
            <person name="Mallez S."/>
            <person name="Becker A."/>
            <person name="Gohl D.M."/>
            <person name="Silverstein K.A.T."/>
            <person name="Koren S."/>
            <person name="Bechman K.B."/>
            <person name="Herman A."/>
            <person name="Abrahante J.E."/>
            <person name="Garbe J."/>
        </authorList>
    </citation>
    <scope>NUCLEOTIDE SEQUENCE</scope>
    <source>
        <strain evidence="1">Duluth1</strain>
        <tissue evidence="1">Whole animal</tissue>
    </source>
</reference>
<name>A0A9D4IEB2_DREPO</name>
<dbReference type="AlphaFoldDB" id="A0A9D4IEB2"/>
<comment type="caution">
    <text evidence="1">The sequence shown here is derived from an EMBL/GenBank/DDBJ whole genome shotgun (WGS) entry which is preliminary data.</text>
</comment>
<keyword evidence="2" id="KW-1185">Reference proteome</keyword>
<organism evidence="1 2">
    <name type="scientific">Dreissena polymorpha</name>
    <name type="common">Zebra mussel</name>
    <name type="synonym">Mytilus polymorpha</name>
    <dbReference type="NCBI Taxonomy" id="45954"/>
    <lineage>
        <taxon>Eukaryota</taxon>
        <taxon>Metazoa</taxon>
        <taxon>Spiralia</taxon>
        <taxon>Lophotrochozoa</taxon>
        <taxon>Mollusca</taxon>
        <taxon>Bivalvia</taxon>
        <taxon>Autobranchia</taxon>
        <taxon>Heteroconchia</taxon>
        <taxon>Euheterodonta</taxon>
        <taxon>Imparidentia</taxon>
        <taxon>Neoheterodontei</taxon>
        <taxon>Myida</taxon>
        <taxon>Dreissenoidea</taxon>
        <taxon>Dreissenidae</taxon>
        <taxon>Dreissena</taxon>
    </lineage>
</organism>